<dbReference type="InterPro" id="IPR011991">
    <property type="entry name" value="ArsR-like_HTH"/>
</dbReference>
<dbReference type="SUPFAM" id="SSF55781">
    <property type="entry name" value="GAF domain-like"/>
    <property type="match status" value="1"/>
</dbReference>
<accession>A0A1L3I6Y0</accession>
<feature type="domain" description="IclR-ED" evidence="5">
    <location>
        <begin position="62"/>
        <end position="245"/>
    </location>
</feature>
<organism evidence="6 7">
    <name type="scientific">Phaeobacter porticola</name>
    <dbReference type="NCBI Taxonomy" id="1844006"/>
    <lineage>
        <taxon>Bacteria</taxon>
        <taxon>Pseudomonadati</taxon>
        <taxon>Pseudomonadota</taxon>
        <taxon>Alphaproteobacteria</taxon>
        <taxon>Rhodobacterales</taxon>
        <taxon>Roseobacteraceae</taxon>
        <taxon>Phaeobacter</taxon>
    </lineage>
</organism>
<gene>
    <name evidence="6" type="ORF">PhaeoP97_02475</name>
</gene>
<proteinExistence type="predicted"/>
<dbReference type="STRING" id="1844006.PhaeoP97_02475"/>
<dbReference type="PROSITE" id="PS51078">
    <property type="entry name" value="ICLR_ED"/>
    <property type="match status" value="1"/>
</dbReference>
<dbReference type="OrthoDB" id="9807558at2"/>
<dbReference type="Proteomes" id="UP000183859">
    <property type="component" value="Chromosome"/>
</dbReference>
<dbReference type="RefSeq" id="WP_072505284.1">
    <property type="nucleotide sequence ID" value="NZ_CP016364.1"/>
</dbReference>
<dbReference type="EMBL" id="CP016364">
    <property type="protein sequence ID" value="APG47860.1"/>
    <property type="molecule type" value="Genomic_DNA"/>
</dbReference>
<dbReference type="InterPro" id="IPR005471">
    <property type="entry name" value="Tscrpt_reg_IclR_N"/>
</dbReference>
<dbReference type="PANTHER" id="PTHR30136:SF24">
    <property type="entry name" value="HTH-TYPE TRANSCRIPTIONAL REPRESSOR ALLR"/>
    <property type="match status" value="1"/>
</dbReference>
<feature type="domain" description="HTH iclR-type" evidence="4">
    <location>
        <begin position="1"/>
        <end position="61"/>
    </location>
</feature>
<dbReference type="InterPro" id="IPR029016">
    <property type="entry name" value="GAF-like_dom_sf"/>
</dbReference>
<evidence type="ECO:0000313" key="6">
    <source>
        <dbReference type="EMBL" id="APG47860.1"/>
    </source>
</evidence>
<dbReference type="GO" id="GO:0045892">
    <property type="term" value="P:negative regulation of DNA-templated transcription"/>
    <property type="evidence" value="ECO:0007669"/>
    <property type="project" value="TreeGrafter"/>
</dbReference>
<dbReference type="Pfam" id="PF09339">
    <property type="entry name" value="HTH_IclR"/>
    <property type="match status" value="1"/>
</dbReference>
<keyword evidence="1" id="KW-0805">Transcription regulation</keyword>
<evidence type="ECO:0000256" key="3">
    <source>
        <dbReference type="ARBA" id="ARBA00023163"/>
    </source>
</evidence>
<protein>
    <submittedName>
        <fullName evidence="6">Acetate operon repressor-like protein</fullName>
    </submittedName>
</protein>
<dbReference type="Pfam" id="PF01614">
    <property type="entry name" value="IclR_C"/>
    <property type="match status" value="1"/>
</dbReference>
<dbReference type="PROSITE" id="PS51077">
    <property type="entry name" value="HTH_ICLR"/>
    <property type="match status" value="1"/>
</dbReference>
<dbReference type="GO" id="GO:0003677">
    <property type="term" value="F:DNA binding"/>
    <property type="evidence" value="ECO:0007669"/>
    <property type="project" value="UniProtKB-KW"/>
</dbReference>
<dbReference type="InterPro" id="IPR036390">
    <property type="entry name" value="WH_DNA-bd_sf"/>
</dbReference>
<dbReference type="KEGG" id="php:PhaeoP97_02475"/>
<dbReference type="AlphaFoldDB" id="A0A1L3I6Y0"/>
<dbReference type="InterPro" id="IPR036388">
    <property type="entry name" value="WH-like_DNA-bd_sf"/>
</dbReference>
<dbReference type="SMART" id="SM00346">
    <property type="entry name" value="HTH_ICLR"/>
    <property type="match status" value="1"/>
</dbReference>
<dbReference type="Gene3D" id="1.10.10.10">
    <property type="entry name" value="Winged helix-like DNA-binding domain superfamily/Winged helix DNA-binding domain"/>
    <property type="match status" value="1"/>
</dbReference>
<evidence type="ECO:0000259" key="4">
    <source>
        <dbReference type="PROSITE" id="PS51077"/>
    </source>
</evidence>
<dbReference type="InterPro" id="IPR050707">
    <property type="entry name" value="HTH_MetabolicPath_Reg"/>
</dbReference>
<evidence type="ECO:0000256" key="1">
    <source>
        <dbReference type="ARBA" id="ARBA00023015"/>
    </source>
</evidence>
<dbReference type="Gene3D" id="3.30.450.40">
    <property type="match status" value="1"/>
</dbReference>
<dbReference type="InterPro" id="IPR014757">
    <property type="entry name" value="Tscrpt_reg_IclR_C"/>
</dbReference>
<name>A0A1L3I6Y0_9RHOB</name>
<dbReference type="PANTHER" id="PTHR30136">
    <property type="entry name" value="HELIX-TURN-HELIX TRANSCRIPTIONAL REGULATOR, ICLR FAMILY"/>
    <property type="match status" value="1"/>
</dbReference>
<evidence type="ECO:0000313" key="7">
    <source>
        <dbReference type="Proteomes" id="UP000183859"/>
    </source>
</evidence>
<keyword evidence="7" id="KW-1185">Reference proteome</keyword>
<evidence type="ECO:0000256" key="2">
    <source>
        <dbReference type="ARBA" id="ARBA00023125"/>
    </source>
</evidence>
<evidence type="ECO:0000259" key="5">
    <source>
        <dbReference type="PROSITE" id="PS51078"/>
    </source>
</evidence>
<sequence length="270" mass="28924">MQDRQILLLEAVAAAANPVSASELAKMTATPRASLYRHIAALLDCGFLEETETGNRYVLGMRFIKIALTGKSDTHVINAVSAVLQRIVKELDETAFLARYRGGRVDLIHTQIPSDPSVPYIYPGLGARPVHACSSAKAIAAFLAPELQGEIIDALPMRFTPQTQTDPDQIARELQRVRRDGYATCDGEIDVGVTSIAVPIIVDRLGAIFSMGVVGPSGRITPAIHNRILPSLTQEAIHAAAAIQHCSVVDAETTNANSLAAANERASQTH</sequence>
<reference evidence="7" key="1">
    <citation type="submission" date="2016-07" db="EMBL/GenBank/DDBJ databases">
        <title>Phaeobacter portensis sp. nov., a tropodithietic acid producing bacterium isolated from a German harbor.</title>
        <authorList>
            <person name="Freese H.M."/>
            <person name="Bunk B."/>
            <person name="Breider S."/>
            <person name="Brinkhoff T."/>
        </authorList>
    </citation>
    <scope>NUCLEOTIDE SEQUENCE [LARGE SCALE GENOMIC DNA]</scope>
    <source>
        <strain evidence="7">P97</strain>
    </source>
</reference>
<dbReference type="CDD" id="cd00090">
    <property type="entry name" value="HTH_ARSR"/>
    <property type="match status" value="1"/>
</dbReference>
<keyword evidence="3" id="KW-0804">Transcription</keyword>
<keyword evidence="2" id="KW-0238">DNA-binding</keyword>
<dbReference type="GO" id="GO:0003700">
    <property type="term" value="F:DNA-binding transcription factor activity"/>
    <property type="evidence" value="ECO:0007669"/>
    <property type="project" value="TreeGrafter"/>
</dbReference>
<dbReference type="SUPFAM" id="SSF46785">
    <property type="entry name" value="Winged helix' DNA-binding domain"/>
    <property type="match status" value="1"/>
</dbReference>